<evidence type="ECO:0000313" key="4">
    <source>
        <dbReference type="Proteomes" id="UP000256869"/>
    </source>
</evidence>
<dbReference type="GO" id="GO:0016020">
    <property type="term" value="C:membrane"/>
    <property type="evidence" value="ECO:0007669"/>
    <property type="project" value="InterPro"/>
</dbReference>
<dbReference type="GO" id="GO:0005509">
    <property type="term" value="F:calcium ion binding"/>
    <property type="evidence" value="ECO:0007669"/>
    <property type="project" value="InterPro"/>
</dbReference>
<dbReference type="InterPro" id="IPR029058">
    <property type="entry name" value="AB_hydrolase_fold"/>
</dbReference>
<dbReference type="InterPro" id="IPR002102">
    <property type="entry name" value="Cohesin_dom"/>
</dbReference>
<accession>A0A3D9I1U3</accession>
<dbReference type="PROSITE" id="PS00018">
    <property type="entry name" value="EF_HAND_1"/>
    <property type="match status" value="1"/>
</dbReference>
<dbReference type="GO" id="GO:0000272">
    <property type="term" value="P:polysaccharide catabolic process"/>
    <property type="evidence" value="ECO:0007669"/>
    <property type="project" value="InterPro"/>
</dbReference>
<dbReference type="Pfam" id="PF05345">
    <property type="entry name" value="He_PIG"/>
    <property type="match status" value="1"/>
</dbReference>
<dbReference type="Gene3D" id="1.10.1330.10">
    <property type="entry name" value="Dockerin domain"/>
    <property type="match status" value="1"/>
</dbReference>
<proteinExistence type="predicted"/>
<dbReference type="Proteomes" id="UP000256869">
    <property type="component" value="Unassembled WGS sequence"/>
</dbReference>
<dbReference type="InterPro" id="IPR015919">
    <property type="entry name" value="Cadherin-like_sf"/>
</dbReference>
<dbReference type="InterPro" id="IPR050583">
    <property type="entry name" value="Mycobacterial_A85_antigen"/>
</dbReference>
<dbReference type="InterPro" id="IPR014756">
    <property type="entry name" value="Ig_E-set"/>
</dbReference>
<dbReference type="SUPFAM" id="SSF49384">
    <property type="entry name" value="Carbohydrate-binding domain"/>
    <property type="match status" value="1"/>
</dbReference>
<dbReference type="CDD" id="cd08547">
    <property type="entry name" value="Type_II_cohesin"/>
    <property type="match status" value="1"/>
</dbReference>
<dbReference type="InterPro" id="IPR002105">
    <property type="entry name" value="Dockerin_1_rpt"/>
</dbReference>
<dbReference type="InterPro" id="IPR016134">
    <property type="entry name" value="Dockerin_dom"/>
</dbReference>
<dbReference type="SUPFAM" id="SSF53474">
    <property type="entry name" value="alpha/beta-Hydrolases"/>
    <property type="match status" value="2"/>
</dbReference>
<dbReference type="PROSITE" id="PS51766">
    <property type="entry name" value="DOCKERIN"/>
    <property type="match status" value="1"/>
</dbReference>
<sequence length="1100" mass="118813">MKSMGLSLKKLISIKITALALTLAMVLSMPVTALADQITVGKSNTSLTDELVEGPTVMKDSDSPTGYTVRFVYKNETATSVTFVGDMQLRNWADPADTKVYTPFEYKPGLMRGGGAYEVAMEKRDGGYWVTEVPLAAGANQYWFYVDGNRNYWVPDPANSPKFAPDGLTGNARRAFNAVYVPYDPDKQDEIMGAREIENPRTDGKTGTWNYVEIPTQIGGKTRYLGVYLPYGYDKNRVEPYKTIYMQHGGGQDASDWMNIGSVPNIMDNLLADGLTEPAIVVTTDSTYLGSAQTGYPNLFEIILPFIEDSYNASKKADDRSFAGLSMGAGITANIINYDASKFGYYGVWSGGVGVRTDAKNLGVPYILFAGGRYDFGLPNPTQIAALDVTDAKYKNLVVAGGHDFNTWCQLFTMYARDYLWKPHAFVAEELVEGPTVRKDPESPTGYSARFVYKNETATSVTFAGDMMMRNWVDPTDTKVYSPFEYKHGLMRGGGAYEVAMVKREGGYWVTDVPLTTGATQYWFYVDGNRNHWVTDPANSPRYAPDGLTGTTRRAFNAVYAPHDPEKQDEFMKAREVENPRTDGKAGTWSYVAIPTQIGDKTRYVGVYLPLGYDENRAQPYKTIYMQHGSGQDASDWMNIGSVPNIMDNLLAEGLTEPAIVVTTDSTYLGSAQAGYPNLFNIVLPFIEDSYNVSKKAEDRSFAGLSMGGGMTANIINADASRFGYYGVWSLGVGVRTDAKNLGVPHILFGGGRYDFGLPNPTQLAALDATDAKYRNLVVSGGHDFNTWNQLFAIYAKDYLWKPDAFVNALTVNKPETNAALTAGQVGAAYEHALELAATGGTKPYTWSVTGLPEGLSFDSATMKISGTPAEGTDASSPYTVTITATDTAGRTASVTNTLAISPTSPPVGVSATLSGTANVNPGAAFSLTYALTGVTDAVYAQDVQFQYDPALFEFTGADSLIEGISIVGSKSETPGIVRILLASEGAEHAMTTGGDVLRLNWKAKPLTETRSGNFKIVSAMLSDGASEGLALPAAPISVQITYTIPTVPGDVNGDGRVSLNDLALISAGYGTANTKLDVTGDGVVDIQDLVFIARLILGD</sequence>
<evidence type="ECO:0000256" key="1">
    <source>
        <dbReference type="SAM" id="SignalP"/>
    </source>
</evidence>
<dbReference type="AlphaFoldDB" id="A0A3D9I1U3"/>
<dbReference type="CDD" id="cd14254">
    <property type="entry name" value="Dockerin_II"/>
    <property type="match status" value="1"/>
</dbReference>
<dbReference type="Gene3D" id="3.40.50.1820">
    <property type="entry name" value="alpha/beta hydrolase"/>
    <property type="match status" value="2"/>
</dbReference>
<protein>
    <submittedName>
        <fullName evidence="3">Enterochelin esterase-like enzyme</fullName>
    </submittedName>
</protein>
<organism evidence="3 4">
    <name type="scientific">Cohnella lupini</name>
    <dbReference type="NCBI Taxonomy" id="1294267"/>
    <lineage>
        <taxon>Bacteria</taxon>
        <taxon>Bacillati</taxon>
        <taxon>Bacillota</taxon>
        <taxon>Bacilli</taxon>
        <taxon>Bacillales</taxon>
        <taxon>Paenibacillaceae</taxon>
        <taxon>Cohnella</taxon>
    </lineage>
</organism>
<comment type="caution">
    <text evidence="3">The sequence shown here is derived from an EMBL/GenBank/DDBJ whole genome shotgun (WGS) entry which is preliminary data.</text>
</comment>
<name>A0A3D9I1U3_9BACL</name>
<gene>
    <name evidence="3" type="ORF">DFP95_11961</name>
</gene>
<dbReference type="RefSeq" id="WP_115994988.1">
    <property type="nucleotide sequence ID" value="NZ_QRDY01000019.1"/>
</dbReference>
<dbReference type="GO" id="GO:0030246">
    <property type="term" value="F:carbohydrate binding"/>
    <property type="evidence" value="ECO:0007669"/>
    <property type="project" value="InterPro"/>
</dbReference>
<dbReference type="EMBL" id="QRDY01000019">
    <property type="protein sequence ID" value="RED55126.1"/>
    <property type="molecule type" value="Genomic_DNA"/>
</dbReference>
<dbReference type="SUPFAM" id="SSF63446">
    <property type="entry name" value="Type I dockerin domain"/>
    <property type="match status" value="1"/>
</dbReference>
<evidence type="ECO:0000313" key="3">
    <source>
        <dbReference type="EMBL" id="RED55126.1"/>
    </source>
</evidence>
<dbReference type="Pfam" id="PF00404">
    <property type="entry name" value="Dockerin_1"/>
    <property type="match status" value="1"/>
</dbReference>
<dbReference type="InterPro" id="IPR018247">
    <property type="entry name" value="EF_Hand_1_Ca_BS"/>
</dbReference>
<dbReference type="InterPro" id="IPR008965">
    <property type="entry name" value="CBM2/CBM3_carb-bd_dom_sf"/>
</dbReference>
<dbReference type="Pfam" id="PF00756">
    <property type="entry name" value="Esterase"/>
    <property type="match status" value="1"/>
</dbReference>
<feature type="domain" description="Dockerin" evidence="2">
    <location>
        <begin position="1045"/>
        <end position="1100"/>
    </location>
</feature>
<dbReference type="InterPro" id="IPR013783">
    <property type="entry name" value="Ig-like_fold"/>
</dbReference>
<reference evidence="3 4" key="1">
    <citation type="submission" date="2018-07" db="EMBL/GenBank/DDBJ databases">
        <title>Genomic Encyclopedia of Type Strains, Phase III (KMG-III): the genomes of soil and plant-associated and newly described type strains.</title>
        <authorList>
            <person name="Whitman W."/>
        </authorList>
    </citation>
    <scope>NUCLEOTIDE SEQUENCE [LARGE SCALE GENOMIC DNA]</scope>
    <source>
        <strain evidence="3 4">CECT 8236</strain>
    </source>
</reference>
<dbReference type="Gene3D" id="2.60.40.680">
    <property type="match status" value="1"/>
</dbReference>
<dbReference type="InterPro" id="IPR000801">
    <property type="entry name" value="Esterase-like"/>
</dbReference>
<dbReference type="SUPFAM" id="SSF81296">
    <property type="entry name" value="E set domains"/>
    <property type="match status" value="2"/>
</dbReference>
<dbReference type="InterPro" id="IPR036439">
    <property type="entry name" value="Dockerin_dom_sf"/>
</dbReference>
<dbReference type="OrthoDB" id="1864213at2"/>
<dbReference type="Gene3D" id="2.60.40.10">
    <property type="entry name" value="Immunoglobulins"/>
    <property type="match status" value="3"/>
</dbReference>
<keyword evidence="1" id="KW-0732">Signal</keyword>
<dbReference type="SUPFAM" id="SSF49313">
    <property type="entry name" value="Cadherin-like"/>
    <property type="match status" value="1"/>
</dbReference>
<feature type="chain" id="PRO_5017702346" evidence="1">
    <location>
        <begin position="36"/>
        <end position="1100"/>
    </location>
</feature>
<keyword evidence="4" id="KW-1185">Reference proteome</keyword>
<dbReference type="PANTHER" id="PTHR48098">
    <property type="entry name" value="ENTEROCHELIN ESTERASE-RELATED"/>
    <property type="match status" value="1"/>
</dbReference>
<feature type="signal peptide" evidence="1">
    <location>
        <begin position="1"/>
        <end position="35"/>
    </location>
</feature>
<evidence type="ECO:0000259" key="2">
    <source>
        <dbReference type="PROSITE" id="PS51766"/>
    </source>
</evidence>
<dbReference type="Pfam" id="PF00963">
    <property type="entry name" value="Cohesin"/>
    <property type="match status" value="1"/>
</dbReference>
<dbReference type="GO" id="GO:0004553">
    <property type="term" value="F:hydrolase activity, hydrolyzing O-glycosyl compounds"/>
    <property type="evidence" value="ECO:0007669"/>
    <property type="project" value="InterPro"/>
</dbReference>